<name>A0A6L5G4X0_9ACTN</name>
<protein>
    <submittedName>
        <fullName evidence="2">Uncharacterized protein</fullName>
    </submittedName>
</protein>
<sequence>MDSRFWAAVPLAVYAAVHVWWATAGGPEFDSFGESFVPGEWTPVVIAGVALAVVLAGRDRWPAVMLGWAAGGALAVYSFMFALDLASVLFGEALDWPGFLARGLGVLCAVLTMRWSVTVQRRVRGACERCGRLAHPGPGRTGRVPRWAWAGAYAAVAGATVRLAAELVAGLPWSPAEPAGIAFLAAYAAAGSLLPLALAHRWGRIWPRWTGPLAGRPVPRWVVLVPAFMVGGGLAGYFGLVGGTYIIRGDLAADYPLWWTLTVIPGYTVWGLGLLTAAIAYLAITKPPCPEYRAVRRLGSAL</sequence>
<keyword evidence="1" id="KW-0472">Membrane</keyword>
<comment type="caution">
    <text evidence="2">The sequence shown here is derived from an EMBL/GenBank/DDBJ whole genome shotgun (WGS) entry which is preliminary data.</text>
</comment>
<evidence type="ECO:0000313" key="2">
    <source>
        <dbReference type="EMBL" id="MQM24680.1"/>
    </source>
</evidence>
<feature type="transmembrane region" description="Helical" evidence="1">
    <location>
        <begin position="267"/>
        <end position="284"/>
    </location>
</feature>
<feature type="transmembrane region" description="Helical" evidence="1">
    <location>
        <begin position="40"/>
        <end position="57"/>
    </location>
</feature>
<accession>A0A6L5G4X0</accession>
<keyword evidence="3" id="KW-1185">Reference proteome</keyword>
<feature type="transmembrane region" description="Helical" evidence="1">
    <location>
        <begin position="96"/>
        <end position="115"/>
    </location>
</feature>
<feature type="transmembrane region" description="Helical" evidence="1">
    <location>
        <begin position="179"/>
        <end position="200"/>
    </location>
</feature>
<dbReference type="AlphaFoldDB" id="A0A6L5G4X0"/>
<proteinExistence type="predicted"/>
<keyword evidence="1" id="KW-0812">Transmembrane</keyword>
<dbReference type="EMBL" id="WIAO01000003">
    <property type="protein sequence ID" value="MQM24680.1"/>
    <property type="molecule type" value="Genomic_DNA"/>
</dbReference>
<reference evidence="2 3" key="1">
    <citation type="submission" date="2019-10" db="EMBL/GenBank/DDBJ databases">
        <title>Glycomyces albidus sp. nov., a novel actinomycete isolated from rhizosphere soil of wheat (Triticum aestivum L.).</title>
        <authorList>
            <person name="Qian L."/>
        </authorList>
    </citation>
    <scope>NUCLEOTIDE SEQUENCE [LARGE SCALE GENOMIC DNA]</scope>
    <source>
        <strain evidence="2 3">NEAU-7082</strain>
    </source>
</reference>
<evidence type="ECO:0000256" key="1">
    <source>
        <dbReference type="SAM" id="Phobius"/>
    </source>
</evidence>
<dbReference type="Proteomes" id="UP000477750">
    <property type="component" value="Unassembled WGS sequence"/>
</dbReference>
<keyword evidence="1" id="KW-1133">Transmembrane helix</keyword>
<feature type="transmembrane region" description="Helical" evidence="1">
    <location>
        <begin position="150"/>
        <end position="173"/>
    </location>
</feature>
<feature type="transmembrane region" description="Helical" evidence="1">
    <location>
        <begin position="221"/>
        <end position="247"/>
    </location>
</feature>
<gene>
    <name evidence="2" type="ORF">GFD30_03655</name>
</gene>
<evidence type="ECO:0000313" key="3">
    <source>
        <dbReference type="Proteomes" id="UP000477750"/>
    </source>
</evidence>
<feature type="transmembrane region" description="Helical" evidence="1">
    <location>
        <begin position="64"/>
        <end position="90"/>
    </location>
</feature>
<organism evidence="2 3">
    <name type="scientific">Glycomyces albidus</name>
    <dbReference type="NCBI Taxonomy" id="2656774"/>
    <lineage>
        <taxon>Bacteria</taxon>
        <taxon>Bacillati</taxon>
        <taxon>Actinomycetota</taxon>
        <taxon>Actinomycetes</taxon>
        <taxon>Glycomycetales</taxon>
        <taxon>Glycomycetaceae</taxon>
        <taxon>Glycomyces</taxon>
    </lineage>
</organism>
<dbReference type="RefSeq" id="WP_153023873.1">
    <property type="nucleotide sequence ID" value="NZ_WIAO01000003.1"/>
</dbReference>